<comment type="similarity">
    <text evidence="1">Belongs to the ATP-dependent AMP-binding enzyme family.</text>
</comment>
<dbReference type="STRING" id="225164.V4ATA8"/>
<evidence type="ECO:0000313" key="11">
    <source>
        <dbReference type="Proteomes" id="UP000030746"/>
    </source>
</evidence>
<evidence type="ECO:0000256" key="2">
    <source>
        <dbReference type="ARBA" id="ARBA00022598"/>
    </source>
</evidence>
<dbReference type="PANTHER" id="PTHR43107:SF22">
    <property type="entry name" value="VERY LONG-CHAIN ACYL-COA SYNTHETASE"/>
    <property type="match status" value="1"/>
</dbReference>
<sequence length="544" mass="61823">MSVSRSPEKTCLIYEDCLYSYRMVDEYANKVANLAKSLGLKFGDTVSLYCTNSPQFIWTFLGFLKLGITVAMINTSLHSKSLSHSVVSSESLAIIVGEGRMGLPSSQLPSDFISFDDLMLRALPVPVDRSVRRDIKPFDTCCFIYTSGTTGYPKPVHIQHFKVYAFCNVLYAFSITPEDILYNTLPLFHSAGMYNLCSGLNVGCTIVLKKKFSAHEFWEDVVRYNVTIFQYIGELCRYLLSQPPSPLDSKHKVRAIIGNGLRKDIWTKFQTRFKIPLILEFFAATEGNTLLFQLSNKPGSCGRLSPFIQKLEPFPRRLVKYDYDTAEPLRDKNGRCIPIKPGEVGILLSGVNPLTKDLPMYKASRAENDKKIVRNAFVDGDEYFNYGDLLYLDKDYFLYFNDRIGDTFRWKGENVSTTEVANILTDIDFIHDANVYGVTVPGQDGRAGMAAITLYNDSELTTKQLKVIYEHCEKELPHYAVPIFLRVLKEDILTVTYKQKKRDIVKEGFDPLSVSDALYFRDSKRATYIPLTTDLYPVILKSKL</sequence>
<gene>
    <name evidence="10" type="ORF">LOTGIDRAFT_206138</name>
</gene>
<evidence type="ECO:0000256" key="5">
    <source>
        <dbReference type="ARBA" id="ARBA00036527"/>
    </source>
</evidence>
<dbReference type="Gene3D" id="3.30.300.30">
    <property type="match status" value="1"/>
</dbReference>
<dbReference type="FunFam" id="3.30.300.30:FF:000002">
    <property type="entry name" value="Long-chain fatty acid transport protein 1"/>
    <property type="match status" value="1"/>
</dbReference>
<dbReference type="EC" id="6.2.1.3" evidence="4"/>
<keyword evidence="11" id="KW-1185">Reference proteome</keyword>
<dbReference type="OrthoDB" id="288590at2759"/>
<proteinExistence type="inferred from homology"/>
<dbReference type="Pfam" id="PF00501">
    <property type="entry name" value="AMP-binding"/>
    <property type="match status" value="1"/>
</dbReference>
<evidence type="ECO:0000313" key="10">
    <source>
        <dbReference type="EMBL" id="ESP00513.1"/>
    </source>
</evidence>
<dbReference type="GO" id="GO:0044539">
    <property type="term" value="P:long-chain fatty acid import into cell"/>
    <property type="evidence" value="ECO:0007669"/>
    <property type="project" value="TreeGrafter"/>
</dbReference>
<dbReference type="PANTHER" id="PTHR43107">
    <property type="entry name" value="LONG-CHAIN FATTY ACID TRANSPORT PROTEIN"/>
    <property type="match status" value="1"/>
</dbReference>
<dbReference type="AlphaFoldDB" id="V4ATA8"/>
<evidence type="ECO:0000256" key="7">
    <source>
        <dbReference type="ARBA" id="ARBA00048666"/>
    </source>
</evidence>
<feature type="domain" description="AMP-dependent synthetase/ligase" evidence="8">
    <location>
        <begin position="3"/>
        <end position="307"/>
    </location>
</feature>
<dbReference type="HOGENOM" id="CLU_000022_46_2_1"/>
<feature type="domain" description="AMP-binding enzyme C-terminal" evidence="9">
    <location>
        <begin position="419"/>
        <end position="490"/>
    </location>
</feature>
<reference evidence="10 11" key="1">
    <citation type="journal article" date="2013" name="Nature">
        <title>Insights into bilaterian evolution from three spiralian genomes.</title>
        <authorList>
            <person name="Simakov O."/>
            <person name="Marletaz F."/>
            <person name="Cho S.J."/>
            <person name="Edsinger-Gonzales E."/>
            <person name="Havlak P."/>
            <person name="Hellsten U."/>
            <person name="Kuo D.H."/>
            <person name="Larsson T."/>
            <person name="Lv J."/>
            <person name="Arendt D."/>
            <person name="Savage R."/>
            <person name="Osoegawa K."/>
            <person name="de Jong P."/>
            <person name="Grimwood J."/>
            <person name="Chapman J.A."/>
            <person name="Shapiro H."/>
            <person name="Aerts A."/>
            <person name="Otillar R.P."/>
            <person name="Terry A.Y."/>
            <person name="Boore J.L."/>
            <person name="Grigoriev I.V."/>
            <person name="Lindberg D.R."/>
            <person name="Seaver E.C."/>
            <person name="Weisblat D.A."/>
            <person name="Putnam N.H."/>
            <person name="Rokhsar D.S."/>
        </authorList>
    </citation>
    <scope>NUCLEOTIDE SEQUENCE [LARGE SCALE GENOMIC DNA]</scope>
</reference>
<dbReference type="GO" id="GO:0005886">
    <property type="term" value="C:plasma membrane"/>
    <property type="evidence" value="ECO:0007669"/>
    <property type="project" value="TreeGrafter"/>
</dbReference>
<dbReference type="InterPro" id="IPR045851">
    <property type="entry name" value="AMP-bd_C_sf"/>
</dbReference>
<name>V4ATA8_LOTGI</name>
<dbReference type="InterPro" id="IPR000873">
    <property type="entry name" value="AMP-dep_synth/lig_dom"/>
</dbReference>
<dbReference type="RefSeq" id="XP_009048632.1">
    <property type="nucleotide sequence ID" value="XM_009050384.1"/>
</dbReference>
<evidence type="ECO:0000259" key="9">
    <source>
        <dbReference type="Pfam" id="PF13193"/>
    </source>
</evidence>
<dbReference type="OMA" id="KIPHIVE"/>
<comment type="catalytic activity">
    <reaction evidence="7">
        <text>tetracosanoate + ATP + CoA = tetracosanoyl-CoA + AMP + diphosphate</text>
        <dbReference type="Rhea" id="RHEA:33639"/>
        <dbReference type="ChEBI" id="CHEBI:30616"/>
        <dbReference type="ChEBI" id="CHEBI:31014"/>
        <dbReference type="ChEBI" id="CHEBI:33019"/>
        <dbReference type="ChEBI" id="CHEBI:57287"/>
        <dbReference type="ChEBI" id="CHEBI:65052"/>
        <dbReference type="ChEBI" id="CHEBI:456215"/>
    </reaction>
    <physiologicalReaction direction="left-to-right" evidence="7">
        <dbReference type="Rhea" id="RHEA:33640"/>
    </physiologicalReaction>
</comment>
<protein>
    <recommendedName>
        <fullName evidence="4">long-chain-fatty-acid--CoA ligase</fullName>
        <ecNumber evidence="4">6.2.1.3</ecNumber>
    </recommendedName>
    <alternativeName>
        <fullName evidence="6">Long-chain-fatty-acid--CoA ligase</fullName>
    </alternativeName>
</protein>
<dbReference type="GeneID" id="20245894"/>
<evidence type="ECO:0000256" key="3">
    <source>
        <dbReference type="ARBA" id="ARBA00022832"/>
    </source>
</evidence>
<dbReference type="EMBL" id="KB200701">
    <property type="protein sequence ID" value="ESP00513.1"/>
    <property type="molecule type" value="Genomic_DNA"/>
</dbReference>
<evidence type="ECO:0000259" key="8">
    <source>
        <dbReference type="Pfam" id="PF00501"/>
    </source>
</evidence>
<dbReference type="CTD" id="20245894"/>
<evidence type="ECO:0000256" key="1">
    <source>
        <dbReference type="ARBA" id="ARBA00006432"/>
    </source>
</evidence>
<keyword evidence="3" id="KW-0276">Fatty acid metabolism</keyword>
<dbReference type="Proteomes" id="UP000030746">
    <property type="component" value="Unassembled WGS sequence"/>
</dbReference>
<organism evidence="10 11">
    <name type="scientific">Lottia gigantea</name>
    <name type="common">Giant owl limpet</name>
    <dbReference type="NCBI Taxonomy" id="225164"/>
    <lineage>
        <taxon>Eukaryota</taxon>
        <taxon>Metazoa</taxon>
        <taxon>Spiralia</taxon>
        <taxon>Lophotrochozoa</taxon>
        <taxon>Mollusca</taxon>
        <taxon>Gastropoda</taxon>
        <taxon>Patellogastropoda</taxon>
        <taxon>Lottioidea</taxon>
        <taxon>Lottiidae</taxon>
        <taxon>Lottia</taxon>
    </lineage>
</organism>
<dbReference type="KEGG" id="lgi:LOTGIDRAFT_206138"/>
<dbReference type="PROSITE" id="PS00455">
    <property type="entry name" value="AMP_BINDING"/>
    <property type="match status" value="1"/>
</dbReference>
<dbReference type="Pfam" id="PF13193">
    <property type="entry name" value="AMP-binding_C"/>
    <property type="match status" value="1"/>
</dbReference>
<dbReference type="GO" id="GO:0004467">
    <property type="term" value="F:long-chain fatty acid-CoA ligase activity"/>
    <property type="evidence" value="ECO:0007669"/>
    <property type="project" value="UniProtKB-EC"/>
</dbReference>
<dbReference type="SUPFAM" id="SSF56801">
    <property type="entry name" value="Acetyl-CoA synthetase-like"/>
    <property type="match status" value="1"/>
</dbReference>
<dbReference type="GO" id="GO:0005324">
    <property type="term" value="F:long-chain fatty acid transmembrane transporter activity"/>
    <property type="evidence" value="ECO:0007669"/>
    <property type="project" value="TreeGrafter"/>
</dbReference>
<dbReference type="Gene3D" id="3.40.50.12780">
    <property type="entry name" value="N-terminal domain of ligase-like"/>
    <property type="match status" value="1"/>
</dbReference>
<keyword evidence="2" id="KW-0436">Ligase</keyword>
<keyword evidence="3" id="KW-0443">Lipid metabolism</keyword>
<dbReference type="GO" id="GO:0005789">
    <property type="term" value="C:endoplasmic reticulum membrane"/>
    <property type="evidence" value="ECO:0007669"/>
    <property type="project" value="TreeGrafter"/>
</dbReference>
<evidence type="ECO:0000256" key="4">
    <source>
        <dbReference type="ARBA" id="ARBA00026121"/>
    </source>
</evidence>
<evidence type="ECO:0000256" key="6">
    <source>
        <dbReference type="ARBA" id="ARBA00041297"/>
    </source>
</evidence>
<dbReference type="InterPro" id="IPR042099">
    <property type="entry name" value="ANL_N_sf"/>
</dbReference>
<dbReference type="InterPro" id="IPR025110">
    <property type="entry name" value="AMP-bd_C"/>
</dbReference>
<comment type="catalytic activity">
    <reaction evidence="5">
        <text>a very long-chain fatty acid + ATP + CoA = a very long-chain fatty acyl-CoA + AMP + diphosphate</text>
        <dbReference type="Rhea" id="RHEA:54536"/>
        <dbReference type="ChEBI" id="CHEBI:30616"/>
        <dbReference type="ChEBI" id="CHEBI:33019"/>
        <dbReference type="ChEBI" id="CHEBI:57287"/>
        <dbReference type="ChEBI" id="CHEBI:58950"/>
        <dbReference type="ChEBI" id="CHEBI:138261"/>
        <dbReference type="ChEBI" id="CHEBI:456215"/>
    </reaction>
    <physiologicalReaction direction="left-to-right" evidence="5">
        <dbReference type="Rhea" id="RHEA:54537"/>
    </physiologicalReaction>
</comment>
<accession>V4ATA8</accession>
<dbReference type="InterPro" id="IPR020845">
    <property type="entry name" value="AMP-binding_CS"/>
</dbReference>